<evidence type="ECO:0000256" key="5">
    <source>
        <dbReference type="ARBA" id="ARBA00022801"/>
    </source>
</evidence>
<dbReference type="SMART" id="SM00490">
    <property type="entry name" value="HELICc"/>
    <property type="match status" value="1"/>
</dbReference>
<dbReference type="SUPFAM" id="SSF52540">
    <property type="entry name" value="P-loop containing nucleoside triphosphate hydrolases"/>
    <property type="match status" value="3"/>
</dbReference>
<dbReference type="GO" id="GO:0003678">
    <property type="term" value="F:DNA helicase activity"/>
    <property type="evidence" value="ECO:0007669"/>
    <property type="project" value="TreeGrafter"/>
</dbReference>
<dbReference type="Pfam" id="PF00270">
    <property type="entry name" value="DEAD"/>
    <property type="match status" value="1"/>
</dbReference>
<dbReference type="Pfam" id="PF00271">
    <property type="entry name" value="Helicase_C"/>
    <property type="match status" value="1"/>
</dbReference>
<name>A0A0D8HIA3_9ACTN</name>
<dbReference type="SMART" id="SM00487">
    <property type="entry name" value="DEXDc"/>
    <property type="match status" value="1"/>
</dbReference>
<keyword evidence="5 13" id="KW-0378">Hydrolase</keyword>
<dbReference type="Gene3D" id="2.40.10.170">
    <property type="match status" value="1"/>
</dbReference>
<dbReference type="Gene3D" id="3.40.50.300">
    <property type="entry name" value="P-loop containing nucleotide triphosphate hydrolases"/>
    <property type="match status" value="2"/>
</dbReference>
<protein>
    <recommendedName>
        <fullName evidence="12 13">Transcription-repair-coupling factor</fullName>
        <shortName evidence="13">TRCF</shortName>
        <ecNumber evidence="13">3.6.4.-</ecNumber>
    </recommendedName>
</protein>
<dbReference type="InterPro" id="IPR001650">
    <property type="entry name" value="Helicase_C-like"/>
</dbReference>
<reference evidence="16 17" key="1">
    <citation type="submission" date="2015-01" db="EMBL/GenBank/DDBJ databases">
        <title>Draft genome of the acidophilic iron oxidizer Acidithrix ferrooxidans strain Py-F3.</title>
        <authorList>
            <person name="Poehlein A."/>
            <person name="Eisen S."/>
            <person name="Schloemann M."/>
            <person name="Johnson B.D."/>
            <person name="Daniel R."/>
            <person name="Muehling M."/>
        </authorList>
    </citation>
    <scope>NUCLEOTIDE SEQUENCE [LARGE SCALE GENOMIC DNA]</scope>
    <source>
        <strain evidence="16 17">Py-F3</strain>
    </source>
</reference>
<evidence type="ECO:0000256" key="7">
    <source>
        <dbReference type="ARBA" id="ARBA00022840"/>
    </source>
</evidence>
<keyword evidence="7 13" id="KW-0067">ATP-binding</keyword>
<dbReference type="InterPro" id="IPR005118">
    <property type="entry name" value="TRCF_C"/>
</dbReference>
<dbReference type="Gene3D" id="3.40.50.11180">
    <property type="match status" value="1"/>
</dbReference>
<dbReference type="OrthoDB" id="9804325at2"/>
<dbReference type="GO" id="GO:0016787">
    <property type="term" value="F:hydrolase activity"/>
    <property type="evidence" value="ECO:0007669"/>
    <property type="project" value="UniProtKB-KW"/>
</dbReference>
<keyword evidence="9 13" id="KW-0234">DNA repair</keyword>
<evidence type="ECO:0000256" key="2">
    <source>
        <dbReference type="ARBA" id="ARBA00022490"/>
    </source>
</evidence>
<dbReference type="SMART" id="SM00982">
    <property type="entry name" value="TRCF"/>
    <property type="match status" value="1"/>
</dbReference>
<dbReference type="PANTHER" id="PTHR47964:SF1">
    <property type="entry name" value="ATP-DEPENDENT DNA HELICASE HOMOLOG RECG, CHLOROPLASTIC"/>
    <property type="match status" value="1"/>
</dbReference>
<keyword evidence="6" id="KW-0347">Helicase</keyword>
<dbReference type="CDD" id="cd17991">
    <property type="entry name" value="DEXHc_TRCF"/>
    <property type="match status" value="1"/>
</dbReference>
<keyword evidence="2 13" id="KW-0963">Cytoplasm</keyword>
<keyword evidence="4 13" id="KW-0227">DNA damage</keyword>
<dbReference type="InterPro" id="IPR047112">
    <property type="entry name" value="RecG/Mfd"/>
</dbReference>
<dbReference type="PANTHER" id="PTHR47964">
    <property type="entry name" value="ATP-DEPENDENT DNA HELICASE HOMOLOG RECG, CHLOROPLASTIC"/>
    <property type="match status" value="1"/>
</dbReference>
<proteinExistence type="inferred from homology"/>
<feature type="domain" description="Helicase C-terminal" evidence="15">
    <location>
        <begin position="812"/>
        <end position="962"/>
    </location>
</feature>
<dbReference type="GO" id="GO:0006355">
    <property type="term" value="P:regulation of DNA-templated transcription"/>
    <property type="evidence" value="ECO:0007669"/>
    <property type="project" value="UniProtKB-UniRule"/>
</dbReference>
<evidence type="ECO:0000256" key="4">
    <source>
        <dbReference type="ARBA" id="ARBA00022763"/>
    </source>
</evidence>
<dbReference type="PATRIC" id="fig|1280514.3.peg.1854"/>
<dbReference type="Proteomes" id="UP000032360">
    <property type="component" value="Unassembled WGS sequence"/>
</dbReference>
<dbReference type="HAMAP" id="MF_00969">
    <property type="entry name" value="TRCF"/>
    <property type="match status" value="1"/>
</dbReference>
<dbReference type="SMART" id="SM01058">
    <property type="entry name" value="CarD_TRCF"/>
    <property type="match status" value="1"/>
</dbReference>
<dbReference type="Gene3D" id="3.30.2060.10">
    <property type="entry name" value="Penicillin-binding protein 1b domain"/>
    <property type="match status" value="1"/>
</dbReference>
<evidence type="ECO:0000259" key="15">
    <source>
        <dbReference type="PROSITE" id="PS51194"/>
    </source>
</evidence>
<dbReference type="SUPFAM" id="SSF143517">
    <property type="entry name" value="TRCF domain-like"/>
    <property type="match status" value="1"/>
</dbReference>
<dbReference type="RefSeq" id="WP_052605161.1">
    <property type="nucleotide sequence ID" value="NZ_JXYS01000031.1"/>
</dbReference>
<evidence type="ECO:0000256" key="11">
    <source>
        <dbReference type="ARBA" id="ARBA00061399"/>
    </source>
</evidence>
<evidence type="ECO:0000313" key="16">
    <source>
        <dbReference type="EMBL" id="KJF17715.1"/>
    </source>
</evidence>
<dbReference type="InterPro" id="IPR011545">
    <property type="entry name" value="DEAD/DEAH_box_helicase_dom"/>
</dbReference>
<sequence>MSIISHLAKVLDSRGVFDEISLSRSKSVYLKEPGFAFLVARYARARNDSQRVIVVVPSMADAEVLARDLEPFQDEFFAAIMPSWDTLPFERLSPRLETMAMRLRCLWELTHRESAISKTAIWIVPARSLAQKIDLSSLGFTPIEVNVGSTIDMAELVRSLGEFGYRREYQVESLGEFAVRGSIVDLFAPGLPSPIRIDFFGDEIDRLSNFSLVDQLSTEALAKATIFPIREFRPNASQRGEALTLADSMGVLSGIFEQISQGIYFEGMESWTPFFSSFDTAFESLLTKGDTVIVSDSPRVVERISAIASEEEDLISVLGPTWGLKSDEYSSVTLYVRADNLFGDFGGEVIFRDSLARSSDSTVIDIGGVGLGDHRSETIVSAIRSDMTAGFCVLVSADSAAMANRIIASLKDEGVGAFAIRNTNELEVALSNRRRGGVGCFISGIEVGFRSARGGFVVIGPSDFTGHRVRRTSTYSTRSARGVGAFFDSLSAGGYVVHDYHGVGRYLGMVRRSISGVERDYLEIEYRDKAKLFVPTDQMGALTPYSGGDNPTLSRMGGTDWTKTKAKVKASVERIAQELVLLYQKRLAAVGFSHAPDTNWQVEMEELFPYTLTPDQQKAIVEVKADMESDRPMDRLICGDVGFGKTEVAIRAAFKAVQAGKQVAILVPTTLLAQQHYQTFSERFSPFPVRVEVVSRFLSNSEAKEIIASLGDRSVDVIIGTHRLLSKDVKFGDLGLLIVDEEQRFGVTHKEAIKALSVNVDVLTLSATPIPRTLEMSLTGLRDLSLLNTPPGSRQPILTYVGDFDEAAVTEAIRRELLREGQVFYVHNRVMDIEAVASRIRMLVPEARVAVAHGQMEESHLETIVEDFWRGEFDVLVCTTIIESGIDMPTVNTLVVDRAELLGLGQLHQLRGRVGRAGVKAYAYLFHAPNTKLTEEAYERLKTIGEAIELGSGFRIAMRDLEIRGAGSLLGHTQSGHIAAVGYDLYVKMVKEAIAYLNGEEVALPVECRIDIPVSATIPRSYIEKDEIRLETYKELADCQNDEAISAIQLAWQDRFGPVPDEAKALCDVTRIRNRALYLAMTEVKGVIQSTSFQSRLRITMVGFSPALSALVNLRRRFAKADFRDISKTLSIEVDSTLDPVEVILSIMDLLIERANIKSARIG</sequence>
<dbReference type="NCBIfam" id="TIGR00580">
    <property type="entry name" value="mfd"/>
    <property type="match status" value="1"/>
</dbReference>
<dbReference type="InterPro" id="IPR037235">
    <property type="entry name" value="TRCF-like_C_D7"/>
</dbReference>
<dbReference type="InterPro" id="IPR014001">
    <property type="entry name" value="Helicase_ATP-bd"/>
</dbReference>
<dbReference type="Pfam" id="PF02559">
    <property type="entry name" value="CarD_TRCF_RID"/>
    <property type="match status" value="1"/>
</dbReference>
<dbReference type="InterPro" id="IPR041471">
    <property type="entry name" value="UvrB_inter"/>
</dbReference>
<comment type="similarity">
    <text evidence="10 13">In the N-terminal section; belongs to the UvrB family.</text>
</comment>
<dbReference type="InterPro" id="IPR003711">
    <property type="entry name" value="CarD-like/TRCF_RID"/>
</dbReference>
<comment type="caution">
    <text evidence="16">The sequence shown here is derived from an EMBL/GenBank/DDBJ whole genome shotgun (WGS) entry which is preliminary data.</text>
</comment>
<comment type="similarity">
    <text evidence="11 13">In the C-terminal section; belongs to the helicase family. RecG subfamily.</text>
</comment>
<comment type="function">
    <text evidence="13">Couples transcription and DNA repair by recognizing RNA polymerase (RNAP) stalled at DNA lesions. Mediates ATP-dependent release of RNAP and its truncated transcript from the DNA, and recruitment of nucleotide excision repair machinery to the damaged site.</text>
</comment>
<accession>A0A0D8HIA3</accession>
<evidence type="ECO:0000313" key="17">
    <source>
        <dbReference type="Proteomes" id="UP000032360"/>
    </source>
</evidence>
<dbReference type="GO" id="GO:0000716">
    <property type="term" value="P:transcription-coupled nucleotide-excision repair, DNA damage recognition"/>
    <property type="evidence" value="ECO:0007669"/>
    <property type="project" value="UniProtKB-UniRule"/>
</dbReference>
<dbReference type="EMBL" id="JXYS01000031">
    <property type="protein sequence ID" value="KJF17715.1"/>
    <property type="molecule type" value="Genomic_DNA"/>
</dbReference>
<dbReference type="PROSITE" id="PS51192">
    <property type="entry name" value="HELICASE_ATP_BIND_1"/>
    <property type="match status" value="1"/>
</dbReference>
<evidence type="ECO:0000256" key="3">
    <source>
        <dbReference type="ARBA" id="ARBA00022741"/>
    </source>
</evidence>
<dbReference type="InterPro" id="IPR004576">
    <property type="entry name" value="Mfd"/>
</dbReference>
<dbReference type="InterPro" id="IPR036101">
    <property type="entry name" value="CarD-like/TRCF_RID_sf"/>
</dbReference>
<keyword evidence="17" id="KW-1185">Reference proteome</keyword>
<evidence type="ECO:0000256" key="10">
    <source>
        <dbReference type="ARBA" id="ARBA00061104"/>
    </source>
</evidence>
<dbReference type="PROSITE" id="PS51194">
    <property type="entry name" value="HELICASE_CTER"/>
    <property type="match status" value="1"/>
</dbReference>
<dbReference type="Pfam" id="PF03461">
    <property type="entry name" value="TRCF"/>
    <property type="match status" value="1"/>
</dbReference>
<evidence type="ECO:0000256" key="6">
    <source>
        <dbReference type="ARBA" id="ARBA00022806"/>
    </source>
</evidence>
<comment type="subcellular location">
    <subcellularLocation>
        <location evidence="1 13">Cytoplasm</location>
    </subcellularLocation>
</comment>
<dbReference type="SUPFAM" id="SSF141259">
    <property type="entry name" value="CarD-like"/>
    <property type="match status" value="1"/>
</dbReference>
<dbReference type="GO" id="GO:0003684">
    <property type="term" value="F:damaged DNA binding"/>
    <property type="evidence" value="ECO:0007669"/>
    <property type="project" value="InterPro"/>
</dbReference>
<evidence type="ECO:0000256" key="9">
    <source>
        <dbReference type="ARBA" id="ARBA00023204"/>
    </source>
</evidence>
<dbReference type="Pfam" id="PF17757">
    <property type="entry name" value="UvrB_inter"/>
    <property type="match status" value="1"/>
</dbReference>
<keyword evidence="3 13" id="KW-0547">Nucleotide-binding</keyword>
<dbReference type="InterPro" id="IPR027417">
    <property type="entry name" value="P-loop_NTPase"/>
</dbReference>
<evidence type="ECO:0000259" key="14">
    <source>
        <dbReference type="PROSITE" id="PS51192"/>
    </source>
</evidence>
<gene>
    <name evidence="13 16" type="primary">mfd</name>
    <name evidence="16" type="ORF">AXFE_14230</name>
</gene>
<dbReference type="GO" id="GO:0005737">
    <property type="term" value="C:cytoplasm"/>
    <property type="evidence" value="ECO:0007669"/>
    <property type="project" value="UniProtKB-SubCell"/>
</dbReference>
<dbReference type="STRING" id="1280514.AXFE_14230"/>
<dbReference type="GO" id="GO:0005524">
    <property type="term" value="F:ATP binding"/>
    <property type="evidence" value="ECO:0007669"/>
    <property type="project" value="UniProtKB-UniRule"/>
</dbReference>
<evidence type="ECO:0000256" key="1">
    <source>
        <dbReference type="ARBA" id="ARBA00004496"/>
    </source>
</evidence>
<keyword evidence="8 13" id="KW-0238">DNA-binding</keyword>
<evidence type="ECO:0000256" key="12">
    <source>
        <dbReference type="ARBA" id="ARBA00070128"/>
    </source>
</evidence>
<evidence type="ECO:0000256" key="8">
    <source>
        <dbReference type="ARBA" id="ARBA00023125"/>
    </source>
</evidence>
<dbReference type="Gene3D" id="3.90.1150.50">
    <property type="entry name" value="Transcription-repair-coupling factor, D7 domain"/>
    <property type="match status" value="1"/>
</dbReference>
<dbReference type="EC" id="3.6.4.-" evidence="13"/>
<feature type="domain" description="Helicase ATP-binding" evidence="14">
    <location>
        <begin position="626"/>
        <end position="787"/>
    </location>
</feature>
<evidence type="ECO:0000256" key="13">
    <source>
        <dbReference type="HAMAP-Rule" id="MF_00969"/>
    </source>
</evidence>
<dbReference type="FunFam" id="3.40.50.300:FF:000546">
    <property type="entry name" value="Transcription-repair-coupling factor"/>
    <property type="match status" value="1"/>
</dbReference>
<organism evidence="16 17">
    <name type="scientific">Acidithrix ferrooxidans</name>
    <dbReference type="NCBI Taxonomy" id="1280514"/>
    <lineage>
        <taxon>Bacteria</taxon>
        <taxon>Bacillati</taxon>
        <taxon>Actinomycetota</taxon>
        <taxon>Acidimicrobiia</taxon>
        <taxon>Acidimicrobiales</taxon>
        <taxon>Acidimicrobiaceae</taxon>
        <taxon>Acidithrix</taxon>
    </lineage>
</organism>
<dbReference type="AlphaFoldDB" id="A0A0D8HIA3"/>